<dbReference type="Proteomes" id="UP000784435">
    <property type="component" value="Unassembled WGS sequence"/>
</dbReference>
<evidence type="ECO:0000313" key="2">
    <source>
        <dbReference type="EMBL" id="HJG80649.1"/>
    </source>
</evidence>
<accession>A0A921MFY8</accession>
<dbReference type="GO" id="GO:0055085">
    <property type="term" value="P:transmembrane transport"/>
    <property type="evidence" value="ECO:0007669"/>
    <property type="project" value="InterPro"/>
</dbReference>
<reference evidence="2" key="2">
    <citation type="submission" date="2021-09" db="EMBL/GenBank/DDBJ databases">
        <authorList>
            <person name="Gilroy R."/>
        </authorList>
    </citation>
    <scope>NUCLEOTIDE SEQUENCE</scope>
    <source>
        <strain evidence="2">ChiGjej5B5-7349</strain>
    </source>
</reference>
<keyword evidence="1" id="KW-0732">Signal</keyword>
<dbReference type="InterPro" id="IPR038404">
    <property type="entry name" value="TRAP_DctP_sf"/>
</dbReference>
<name>A0A921MFY8_9MICO</name>
<evidence type="ECO:0000313" key="3">
    <source>
        <dbReference type="Proteomes" id="UP000784435"/>
    </source>
</evidence>
<dbReference type="InterPro" id="IPR018389">
    <property type="entry name" value="DctP_fam"/>
</dbReference>
<comment type="caution">
    <text evidence="2">The sequence shown here is derived from an EMBL/GenBank/DDBJ whole genome shotgun (WGS) entry which is preliminary data.</text>
</comment>
<dbReference type="NCBIfam" id="NF037995">
    <property type="entry name" value="TRAP_S1"/>
    <property type="match status" value="1"/>
</dbReference>
<dbReference type="AlphaFoldDB" id="A0A921MFY8"/>
<dbReference type="PANTHER" id="PTHR33376">
    <property type="match status" value="1"/>
</dbReference>
<sequence>MKLLGDVTRVQVGGGRRNGPWARGLVSGGSAFAALALLAGCAGSAGSAGSGNEAGGEGFAWDAPQDEVDAAVADHEPVTLTLQAGGPTEDSISGRRTMDFINEVEERSGGKITIEPTWGMAISGYPEAVDATSDGRVDISYDLVSYQPQRFPEASAIGVALGTVPYSPMVGEMVANSVATEMGWNDQALLDRYEEEGVTPLTPILGNGVYSLNCNSEINTAEELKGKQVRAGSAGQNAALTDFGAVPVSMEFTEAYEALQRNTIDCDLSPMSAKEISGVYQAAPHLAYSTEANWPRFSGTYVIGPKYEQLPLAYQQILFDAAATMTAGSAQSYVDSNSQHVEDIASVDGTIEEFDDAFQEKMAEILDEQINAEIEAGNLPEGTIDQVDELTEKWTKRVADLGFEDGGDMEELPEWYSA</sequence>
<reference evidence="2" key="1">
    <citation type="journal article" date="2021" name="PeerJ">
        <title>Extensive microbial diversity within the chicken gut microbiome revealed by metagenomics and culture.</title>
        <authorList>
            <person name="Gilroy R."/>
            <person name="Ravi A."/>
            <person name="Getino M."/>
            <person name="Pursley I."/>
            <person name="Horton D.L."/>
            <person name="Alikhan N.F."/>
            <person name="Baker D."/>
            <person name="Gharbi K."/>
            <person name="Hall N."/>
            <person name="Watson M."/>
            <person name="Adriaenssens E.M."/>
            <person name="Foster-Nyarko E."/>
            <person name="Jarju S."/>
            <person name="Secka A."/>
            <person name="Antonio M."/>
            <person name="Oren A."/>
            <person name="Chaudhuri R.R."/>
            <person name="La Ragione R."/>
            <person name="Hildebrand F."/>
            <person name="Pallen M.J."/>
        </authorList>
    </citation>
    <scope>NUCLEOTIDE SEQUENCE</scope>
    <source>
        <strain evidence="2">ChiGjej5B5-7349</strain>
    </source>
</reference>
<dbReference type="Pfam" id="PF03480">
    <property type="entry name" value="DctP"/>
    <property type="match status" value="1"/>
</dbReference>
<feature type="non-terminal residue" evidence="2">
    <location>
        <position position="418"/>
    </location>
</feature>
<evidence type="ECO:0000256" key="1">
    <source>
        <dbReference type="ARBA" id="ARBA00022729"/>
    </source>
</evidence>
<organism evidence="2 3">
    <name type="scientific">Brevibacterium senegalense</name>
    <dbReference type="NCBI Taxonomy" id="1033736"/>
    <lineage>
        <taxon>Bacteria</taxon>
        <taxon>Bacillati</taxon>
        <taxon>Actinomycetota</taxon>
        <taxon>Actinomycetes</taxon>
        <taxon>Micrococcales</taxon>
        <taxon>Brevibacteriaceae</taxon>
        <taxon>Brevibacterium</taxon>
    </lineage>
</organism>
<protein>
    <submittedName>
        <fullName evidence="2">TRAP transporter substrate-binding protein DctP</fullName>
    </submittedName>
</protein>
<dbReference type="PANTHER" id="PTHR33376:SF15">
    <property type="entry name" value="BLL6794 PROTEIN"/>
    <property type="match status" value="1"/>
</dbReference>
<dbReference type="Gene3D" id="3.40.190.170">
    <property type="entry name" value="Bacterial extracellular solute-binding protein, family 7"/>
    <property type="match status" value="1"/>
</dbReference>
<proteinExistence type="predicted"/>
<gene>
    <name evidence="2" type="primary">dctP</name>
    <name evidence="2" type="ORF">K8V08_09590</name>
</gene>
<dbReference type="EMBL" id="DYUK01000206">
    <property type="protein sequence ID" value="HJG80649.1"/>
    <property type="molecule type" value="Genomic_DNA"/>
</dbReference>